<dbReference type="EC" id="4.2.1.96" evidence="3"/>
<dbReference type="Gene3D" id="3.30.1360.20">
    <property type="entry name" value="Transcriptional coactivator/pterin dehydratase"/>
    <property type="match status" value="1"/>
</dbReference>
<name>A0A511RIV6_9DEIN</name>
<comment type="caution">
    <text evidence="5">The sequence shown here is derived from an EMBL/GenBank/DDBJ whole genome shotgun (WGS) entry which is preliminary data.</text>
</comment>
<dbReference type="OrthoDB" id="9800108at2"/>
<evidence type="ECO:0000256" key="4">
    <source>
        <dbReference type="ARBA" id="ARBA00023239"/>
    </source>
</evidence>
<proteinExistence type="inferred from homology"/>
<dbReference type="InterPro" id="IPR036428">
    <property type="entry name" value="PCD_sf"/>
</dbReference>
<evidence type="ECO:0000256" key="1">
    <source>
        <dbReference type="ARBA" id="ARBA00001554"/>
    </source>
</evidence>
<dbReference type="GO" id="GO:0006729">
    <property type="term" value="P:tetrahydrobiopterin biosynthetic process"/>
    <property type="evidence" value="ECO:0007669"/>
    <property type="project" value="InterPro"/>
</dbReference>
<gene>
    <name evidence="5" type="ORF">ODE01S_10090</name>
</gene>
<dbReference type="EMBL" id="BJXN01000005">
    <property type="protein sequence ID" value="GEM89575.1"/>
    <property type="molecule type" value="Genomic_DNA"/>
</dbReference>
<dbReference type="Proteomes" id="UP000321827">
    <property type="component" value="Unassembled WGS sequence"/>
</dbReference>
<keyword evidence="4" id="KW-0456">Lyase</keyword>
<evidence type="ECO:0000256" key="3">
    <source>
        <dbReference type="ARBA" id="ARBA00013252"/>
    </source>
</evidence>
<accession>A0A511RIV6</accession>
<dbReference type="Pfam" id="PF01329">
    <property type="entry name" value="Pterin_4a"/>
    <property type="match status" value="1"/>
</dbReference>
<comment type="similarity">
    <text evidence="2">Belongs to the pterin-4-alpha-carbinolamine dehydratase family.</text>
</comment>
<evidence type="ECO:0000313" key="6">
    <source>
        <dbReference type="Proteomes" id="UP000321827"/>
    </source>
</evidence>
<dbReference type="CDD" id="cd00488">
    <property type="entry name" value="PCD_DCoH"/>
    <property type="match status" value="1"/>
</dbReference>
<dbReference type="AlphaFoldDB" id="A0A511RIV6"/>
<organism evidence="5 6">
    <name type="scientific">Oceanithermus desulfurans NBRC 100063</name>
    <dbReference type="NCBI Taxonomy" id="1227550"/>
    <lineage>
        <taxon>Bacteria</taxon>
        <taxon>Thermotogati</taxon>
        <taxon>Deinococcota</taxon>
        <taxon>Deinococci</taxon>
        <taxon>Thermales</taxon>
        <taxon>Thermaceae</taxon>
        <taxon>Oceanithermus</taxon>
    </lineage>
</organism>
<reference evidence="5 6" key="1">
    <citation type="submission" date="2019-07" db="EMBL/GenBank/DDBJ databases">
        <title>Whole genome shotgun sequence of Oceanithermus desulfurans NBRC 100063.</title>
        <authorList>
            <person name="Hosoyama A."/>
            <person name="Uohara A."/>
            <person name="Ohji S."/>
            <person name="Ichikawa N."/>
        </authorList>
    </citation>
    <scope>NUCLEOTIDE SEQUENCE [LARGE SCALE GENOMIC DNA]</scope>
    <source>
        <strain evidence="5 6">NBRC 100063</strain>
    </source>
</reference>
<dbReference type="NCBIfam" id="NF002017">
    <property type="entry name" value="PRK00823.1-2"/>
    <property type="match status" value="1"/>
</dbReference>
<dbReference type="PANTHER" id="PTHR12599:SF0">
    <property type="entry name" value="PTERIN-4-ALPHA-CARBINOLAMINE DEHYDRATASE"/>
    <property type="match status" value="1"/>
</dbReference>
<comment type="catalytic activity">
    <reaction evidence="1">
        <text>(4aS,6R)-4a-hydroxy-L-erythro-5,6,7,8-tetrahydrobiopterin = (6R)-L-erythro-6,7-dihydrobiopterin + H2O</text>
        <dbReference type="Rhea" id="RHEA:11920"/>
        <dbReference type="ChEBI" id="CHEBI:15377"/>
        <dbReference type="ChEBI" id="CHEBI:15642"/>
        <dbReference type="ChEBI" id="CHEBI:43120"/>
        <dbReference type="EC" id="4.2.1.96"/>
    </reaction>
</comment>
<sequence length="102" mass="11859">MVPMEKRWSEEQIRHALEGLEGWRYDDGRIERVFEFATYADGVAFATRIFLLSEKQNHHPDAVCVLWKKVGVAYTTHDVGGVTERDLKAATMINLLYQRFND</sequence>
<evidence type="ECO:0000256" key="2">
    <source>
        <dbReference type="ARBA" id="ARBA00006472"/>
    </source>
</evidence>
<dbReference type="SUPFAM" id="SSF55248">
    <property type="entry name" value="PCD-like"/>
    <property type="match status" value="1"/>
</dbReference>
<dbReference type="GO" id="GO:0008124">
    <property type="term" value="F:4-alpha-hydroxytetrahydrobiopterin dehydratase activity"/>
    <property type="evidence" value="ECO:0007669"/>
    <property type="project" value="UniProtKB-EC"/>
</dbReference>
<dbReference type="InterPro" id="IPR001533">
    <property type="entry name" value="Pterin_deHydtase"/>
</dbReference>
<protein>
    <recommendedName>
        <fullName evidence="3">4a-hydroxytetrahydrobiopterin dehydratase</fullName>
        <ecNumber evidence="3">4.2.1.96</ecNumber>
    </recommendedName>
</protein>
<evidence type="ECO:0000313" key="5">
    <source>
        <dbReference type="EMBL" id="GEM89575.1"/>
    </source>
</evidence>
<dbReference type="PANTHER" id="PTHR12599">
    <property type="entry name" value="PTERIN-4-ALPHA-CARBINOLAMINE DEHYDRATASE"/>
    <property type="match status" value="1"/>
</dbReference>